<dbReference type="PANTHER" id="PTHR30290:SF72">
    <property type="entry name" value="HTH-TYPE TRANSCRIPTIONAL REGULATOR SGRR"/>
    <property type="match status" value="1"/>
</dbReference>
<dbReference type="EMBL" id="CP029554">
    <property type="protein sequence ID" value="AXE36174.1"/>
    <property type="molecule type" value="Genomic_DNA"/>
</dbReference>
<dbReference type="PANTHER" id="PTHR30290">
    <property type="entry name" value="PERIPLASMIC BINDING COMPONENT OF ABC TRANSPORTER"/>
    <property type="match status" value="1"/>
</dbReference>
<accession>A0A344ULM6</accession>
<dbReference type="SUPFAM" id="SSF53850">
    <property type="entry name" value="Periplasmic binding protein-like II"/>
    <property type="match status" value="1"/>
</dbReference>
<dbReference type="CDD" id="cd08507">
    <property type="entry name" value="PBP2_SgrR_like"/>
    <property type="match status" value="1"/>
</dbReference>
<evidence type="ECO:0000256" key="1">
    <source>
        <dbReference type="ARBA" id="ARBA00023125"/>
    </source>
</evidence>
<feature type="domain" description="Solute-binding protein family 5" evidence="2">
    <location>
        <begin position="161"/>
        <end position="320"/>
    </location>
</feature>
<protein>
    <submittedName>
        <fullName evidence="4">ABC transporter</fullName>
    </submittedName>
</protein>
<proteinExistence type="predicted"/>
<evidence type="ECO:0000259" key="3">
    <source>
        <dbReference type="Pfam" id="PF12793"/>
    </source>
</evidence>
<dbReference type="GO" id="GO:1904680">
    <property type="term" value="F:peptide transmembrane transporter activity"/>
    <property type="evidence" value="ECO:0007669"/>
    <property type="project" value="TreeGrafter"/>
</dbReference>
<name>A0A344ULM6_9NEIS</name>
<dbReference type="GO" id="GO:0003677">
    <property type="term" value="F:DNA binding"/>
    <property type="evidence" value="ECO:0007669"/>
    <property type="project" value="UniProtKB-KW"/>
</dbReference>
<evidence type="ECO:0000313" key="4">
    <source>
        <dbReference type="EMBL" id="AXE36174.1"/>
    </source>
</evidence>
<organism evidence="4 5">
    <name type="scientific">Chromobacterium phragmitis</name>
    <dbReference type="NCBI Taxonomy" id="2202141"/>
    <lineage>
        <taxon>Bacteria</taxon>
        <taxon>Pseudomonadati</taxon>
        <taxon>Pseudomonadota</taxon>
        <taxon>Betaproteobacteria</taxon>
        <taxon>Neisseriales</taxon>
        <taxon>Chromobacteriaceae</taxon>
        <taxon>Chromobacterium</taxon>
    </lineage>
</organism>
<dbReference type="InterPro" id="IPR039424">
    <property type="entry name" value="SBP_5"/>
</dbReference>
<keyword evidence="1" id="KW-0238">DNA-binding</keyword>
<dbReference type="Gene3D" id="1.10.10.10">
    <property type="entry name" value="Winged helix-like DNA-binding domain superfamily/Winged helix DNA-binding domain"/>
    <property type="match status" value="1"/>
</dbReference>
<dbReference type="Pfam" id="PF00496">
    <property type="entry name" value="SBP_bac_5"/>
    <property type="match status" value="1"/>
</dbReference>
<gene>
    <name evidence="4" type="ORF">DK843_18860</name>
</gene>
<evidence type="ECO:0000313" key="5">
    <source>
        <dbReference type="Proteomes" id="UP000252038"/>
    </source>
</evidence>
<sequence>MRTLQHYQRLHRALPDHDGPIRLADIAGALCCAPRHAREILKKMEARGWLRWQPGLGRGHPSHLRLLAPPSELQADALRRLLDTGDIEQATRILPPDARRQLAALLPAYLGAPPAQPQTLRLPFYRPLHSLDPVQINRRTECHLIRQIFDGLTRYDRAKGEIVPALAHHWSHDAEWRNWRFHLRPGVLFHHGRALDGEDVRQSLLRLRDEAGPHQSMLAHLQSVNLPAPLTVDIALSLSDALLPRRLADSAASILPRERWPQAGFDRQPVGTGPFRLEVNNDCRATLRAFDRHWKTRPLLDEVDIWVVDDPEIRARLDARVCHQGETVDKPCLRQLEAGCSYLAANPASLDLGQRQALADWLHPSVWQAKLNEEPALGMLPQWKHRPPPAQPQAPPLPATLRLVTYQLASHVDLAEATARRLRAAGCRIELTVLPYPDFARYDWLEKADLLLTGEVMGDDVDFNVCQWLSQDAGFHHWLEAEPRRKMRRAAEALAREPDAGRRWQRYEALARRLVEEASLIPLRHYWQMLEYSPQVRGVSLAQCGWMDFDQIWLAPM</sequence>
<evidence type="ECO:0000259" key="2">
    <source>
        <dbReference type="Pfam" id="PF00496"/>
    </source>
</evidence>
<dbReference type="KEGG" id="chrb:DK843_18860"/>
<dbReference type="Gene3D" id="3.40.190.10">
    <property type="entry name" value="Periplasmic binding protein-like II"/>
    <property type="match status" value="1"/>
</dbReference>
<dbReference type="Pfam" id="PF12793">
    <property type="entry name" value="SgrR_N"/>
    <property type="match status" value="1"/>
</dbReference>
<feature type="domain" description="Transcriptional regulator SgrR N-terminal HTH" evidence="3">
    <location>
        <begin position="2"/>
        <end position="111"/>
    </location>
</feature>
<dbReference type="GO" id="GO:0015833">
    <property type="term" value="P:peptide transport"/>
    <property type="evidence" value="ECO:0007669"/>
    <property type="project" value="TreeGrafter"/>
</dbReference>
<dbReference type="InterPro" id="IPR025370">
    <property type="entry name" value="SgrR_HTH_N"/>
</dbReference>
<dbReference type="Gene3D" id="3.10.105.10">
    <property type="entry name" value="Dipeptide-binding Protein, Domain 3"/>
    <property type="match status" value="1"/>
</dbReference>
<dbReference type="AlphaFoldDB" id="A0A344ULM6"/>
<dbReference type="Proteomes" id="UP000252038">
    <property type="component" value="Chromosome"/>
</dbReference>
<dbReference type="InterPro" id="IPR000914">
    <property type="entry name" value="SBP_5_dom"/>
</dbReference>
<reference evidence="4 5" key="1">
    <citation type="submission" date="2018-05" db="EMBL/GenBank/DDBJ databases">
        <title>Genome sequencing, assembly and analysis of the novel insecticidal bacterium, Chromobacterium phragmitis.</title>
        <authorList>
            <person name="Sparks M.E."/>
            <person name="Blackburn M.B."/>
            <person name="Gundersen-Rindal D.E."/>
        </authorList>
    </citation>
    <scope>NUCLEOTIDE SEQUENCE [LARGE SCALE GENOMIC DNA]</scope>
    <source>
        <strain evidence="4">IIBBL 274-1</strain>
    </source>
</reference>
<dbReference type="RefSeq" id="WP_114074018.1">
    <property type="nucleotide sequence ID" value="NZ_CP029554.1"/>
</dbReference>
<dbReference type="InterPro" id="IPR036388">
    <property type="entry name" value="WH-like_DNA-bd_sf"/>
</dbReference>